<dbReference type="Gene3D" id="2.60.40.2700">
    <property type="match status" value="5"/>
</dbReference>
<dbReference type="Gene3D" id="3.90.1720.10">
    <property type="entry name" value="endopeptidase domain like (from Nostoc punctiforme)"/>
    <property type="match status" value="1"/>
</dbReference>
<evidence type="ECO:0000256" key="3">
    <source>
        <dbReference type="ARBA" id="ARBA00022801"/>
    </source>
</evidence>
<dbReference type="Pfam" id="PF01471">
    <property type="entry name" value="PG_binding_1"/>
    <property type="match status" value="2"/>
</dbReference>
<dbReference type="PANTHER" id="PTHR33308">
    <property type="entry name" value="PEPTIDOGLYCAN HYDROLASE FLGJ"/>
    <property type="match status" value="1"/>
</dbReference>
<evidence type="ECO:0000313" key="7">
    <source>
        <dbReference type="EMBL" id="PFG16009.1"/>
    </source>
</evidence>
<accession>A0A2A9CR39</accession>
<dbReference type="InterPro" id="IPR051056">
    <property type="entry name" value="Glycosyl_Hydrolase_73"/>
</dbReference>
<dbReference type="InterPro" id="IPR000064">
    <property type="entry name" value="NLP_P60_dom"/>
</dbReference>
<protein>
    <submittedName>
        <fullName evidence="7">Putative peptidoglycan binding protein</fullName>
    </submittedName>
</protein>
<dbReference type="GO" id="GO:0006508">
    <property type="term" value="P:proteolysis"/>
    <property type="evidence" value="ECO:0007669"/>
    <property type="project" value="UniProtKB-KW"/>
</dbReference>
<proteinExistence type="inferred from homology"/>
<feature type="chain" id="PRO_5012653864" evidence="5">
    <location>
        <begin position="30"/>
        <end position="913"/>
    </location>
</feature>
<comment type="caution">
    <text evidence="7">The sequence shown here is derived from an EMBL/GenBank/DDBJ whole genome shotgun (WGS) entry which is preliminary data.</text>
</comment>
<keyword evidence="5" id="KW-0732">Signal</keyword>
<keyword evidence="8" id="KW-1185">Reference proteome</keyword>
<evidence type="ECO:0000256" key="5">
    <source>
        <dbReference type="SAM" id="SignalP"/>
    </source>
</evidence>
<dbReference type="SUPFAM" id="SSF54001">
    <property type="entry name" value="Cysteine proteinases"/>
    <property type="match status" value="1"/>
</dbReference>
<dbReference type="InterPro" id="IPR036365">
    <property type="entry name" value="PGBD-like_sf"/>
</dbReference>
<dbReference type="Pfam" id="PF01832">
    <property type="entry name" value="Glucosaminidase"/>
    <property type="match status" value="1"/>
</dbReference>
<feature type="domain" description="NlpC/P60" evidence="6">
    <location>
        <begin position="92"/>
        <end position="225"/>
    </location>
</feature>
<dbReference type="GO" id="GO:0004040">
    <property type="term" value="F:amidase activity"/>
    <property type="evidence" value="ECO:0007669"/>
    <property type="project" value="InterPro"/>
</dbReference>
<keyword evidence="2" id="KW-0645">Protease</keyword>
<dbReference type="Gene3D" id="1.10.101.10">
    <property type="entry name" value="PGBD-like superfamily/PGBD"/>
    <property type="match status" value="2"/>
</dbReference>
<reference evidence="7 8" key="1">
    <citation type="submission" date="2017-10" db="EMBL/GenBank/DDBJ databases">
        <title>Sequencing the genomes of 1000 actinobacteria strains.</title>
        <authorList>
            <person name="Klenk H.-P."/>
        </authorList>
    </citation>
    <scope>NUCLEOTIDE SEQUENCE [LARGE SCALE GENOMIC DNA]</scope>
    <source>
        <strain evidence="7 8">DSM 15597</strain>
    </source>
</reference>
<name>A0A2A9CR39_9ACTN</name>
<keyword evidence="4" id="KW-0788">Thiol protease</keyword>
<keyword evidence="3" id="KW-0378">Hydrolase</keyword>
<dbReference type="AlphaFoldDB" id="A0A2A9CR39"/>
<evidence type="ECO:0000313" key="8">
    <source>
        <dbReference type="Proteomes" id="UP000226079"/>
    </source>
</evidence>
<evidence type="ECO:0000259" key="6">
    <source>
        <dbReference type="PROSITE" id="PS51935"/>
    </source>
</evidence>
<dbReference type="Proteomes" id="UP000226079">
    <property type="component" value="Unassembled WGS sequence"/>
</dbReference>
<sequence length="913" mass="94524">MKPSRVLAVALGWSLAVLVAFTNSTPANAASVSDSAKKSFIASVVSAAQSSQRAYGVPASVSIAQAIVNSDWGTSTLAKSANNFWDTRCTRSLTPSQFAALADAQVGKAYVLGAEALASNPNPSKFDCSELVQWLYSRSGNKITDLAAAQYNATKPVSGSPKVGDLVFLRNNPARSNGIGHVAILTGKLANGDWRIIEARGRAYGVVRTTLSYWKTRSYYAGLRRSSNFILAGTEGVVLAANSYSQQSGCISITSGGKTIRYSKYSSPTYSFAEHADQVVNSPDYAAARAVMDDKSAFIDALATIEEPKGAGDYAKKLRAVMAEYNLGDYDVVPFNLVLTSGKTGEKVTALQYLLKKAGVSVSVTGKFDSATVAAVKKFQSSKKLGADGEAGPKTFDALFGSVKSGASGDGVSAAKTLLTLVGYPVASGTKLAGDTATSVKAFRTAQGLSASGDVDANTWKKLFMSITPAPQPLLTGTPQVTKTLQADPGTWLSGASLRYQWYRNGAAISGATGTSYTLQPEDAGTVVTFAATGSKPAMTSVTRKASSPAVAKANLSTTPTPTITGTAKAGTSLTAVPGTWAPAPVTFGYQWLRDGKPISGATAATYQLQLSDIGAVIKVAVTGNKAGYNSVTKTSAGTAKVAVADLTTTPQPSITGTAKVGSTLTATAGAWAPAPVTLSYQWYRGNTAIKGATKSTYKLATEDSGKTIKVAVTGSKDGYKTVRVESAPLASVVKATFESAPAPTISGTAKVGSTLTATAGEWKPGGVTLSYQWYRGSSAIKGATKASYKVSGSDGGKSLTVVVTGTKSGYATTKVSSAPTEITLERLSATPKPKVDGIRGVNHLLKAKVGSWKPGGVTLKYRWYRNGTAITGATKTSYITSTADRGKTLTFKVTGSKSGYQTVSVTVSVKIK</sequence>
<dbReference type="PANTHER" id="PTHR33308:SF9">
    <property type="entry name" value="PEPTIDOGLYCAN HYDROLASE FLGJ"/>
    <property type="match status" value="1"/>
</dbReference>
<dbReference type="GO" id="GO:0008234">
    <property type="term" value="F:cysteine-type peptidase activity"/>
    <property type="evidence" value="ECO:0007669"/>
    <property type="project" value="UniProtKB-KW"/>
</dbReference>
<evidence type="ECO:0000256" key="2">
    <source>
        <dbReference type="ARBA" id="ARBA00022670"/>
    </source>
</evidence>
<gene>
    <name evidence="7" type="ORF">ATK74_0534</name>
</gene>
<organism evidence="7 8">
    <name type="scientific">Propionicimonas paludicola</name>
    <dbReference type="NCBI Taxonomy" id="185243"/>
    <lineage>
        <taxon>Bacteria</taxon>
        <taxon>Bacillati</taxon>
        <taxon>Actinomycetota</taxon>
        <taxon>Actinomycetes</taxon>
        <taxon>Propionibacteriales</taxon>
        <taxon>Nocardioidaceae</taxon>
        <taxon>Propionicimonas</taxon>
    </lineage>
</organism>
<evidence type="ECO:0000256" key="4">
    <source>
        <dbReference type="ARBA" id="ARBA00022807"/>
    </source>
</evidence>
<feature type="signal peptide" evidence="5">
    <location>
        <begin position="1"/>
        <end position="29"/>
    </location>
</feature>
<dbReference type="InterPro" id="IPR002477">
    <property type="entry name" value="Peptidoglycan-bd-like"/>
</dbReference>
<dbReference type="InterPro" id="IPR038765">
    <property type="entry name" value="Papain-like_cys_pep_sf"/>
</dbReference>
<dbReference type="InterPro" id="IPR002901">
    <property type="entry name" value="MGlyc_endo_b_GlcNAc-like_dom"/>
</dbReference>
<comment type="similarity">
    <text evidence="1">Belongs to the peptidase C40 family.</text>
</comment>
<dbReference type="SUPFAM" id="SSF47090">
    <property type="entry name" value="PGBD-like"/>
    <property type="match status" value="2"/>
</dbReference>
<dbReference type="PROSITE" id="PS51935">
    <property type="entry name" value="NLPC_P60"/>
    <property type="match status" value="1"/>
</dbReference>
<dbReference type="InterPro" id="IPR036366">
    <property type="entry name" value="PGBDSf"/>
</dbReference>
<dbReference type="EMBL" id="PDJC01000001">
    <property type="protein sequence ID" value="PFG16009.1"/>
    <property type="molecule type" value="Genomic_DNA"/>
</dbReference>
<evidence type="ECO:0000256" key="1">
    <source>
        <dbReference type="ARBA" id="ARBA00007074"/>
    </source>
</evidence>
<dbReference type="Pfam" id="PF00877">
    <property type="entry name" value="NLPC_P60"/>
    <property type="match status" value="1"/>
</dbReference>